<feature type="region of interest" description="Disordered" evidence="1">
    <location>
        <begin position="33"/>
        <end position="82"/>
    </location>
</feature>
<dbReference type="EMBL" id="CAADFD010000023">
    <property type="protein sequence ID" value="VFJ55427.1"/>
    <property type="molecule type" value="Genomic_DNA"/>
</dbReference>
<evidence type="ECO:0000313" key="2">
    <source>
        <dbReference type="EMBL" id="VFJ55427.1"/>
    </source>
</evidence>
<name>A0A450SNS1_9GAMM</name>
<evidence type="ECO:0000256" key="1">
    <source>
        <dbReference type="SAM" id="MobiDB-lite"/>
    </source>
</evidence>
<feature type="region of interest" description="Disordered" evidence="1">
    <location>
        <begin position="1"/>
        <end position="21"/>
    </location>
</feature>
<dbReference type="AlphaFoldDB" id="A0A450SNS1"/>
<proteinExistence type="predicted"/>
<sequence length="153" mass="17365">MEHHLAPWRQHDEPIGFDEGREGWHLAGAGNMGRTHEKESHLQPDFTLGNAFKASPKRRSAPSKHPERRLGNAIDGRSPGLRVMAPCPTFPVPGDQWCEMDKGYPPTVAGAARALDRMLRRVRTLFPFQVITGNGNHLNPLSGNHRRRRLWRR</sequence>
<reference evidence="2" key="1">
    <citation type="submission" date="2019-02" db="EMBL/GenBank/DDBJ databases">
        <authorList>
            <person name="Gruber-Vodicka R. H."/>
            <person name="Seah K. B. B."/>
        </authorList>
    </citation>
    <scope>NUCLEOTIDE SEQUENCE</scope>
    <source>
        <strain evidence="2">BECK_BZ106</strain>
    </source>
</reference>
<organism evidence="2">
    <name type="scientific">Candidatus Kentrum sp. FW</name>
    <dbReference type="NCBI Taxonomy" id="2126338"/>
    <lineage>
        <taxon>Bacteria</taxon>
        <taxon>Pseudomonadati</taxon>
        <taxon>Pseudomonadota</taxon>
        <taxon>Gammaproteobacteria</taxon>
        <taxon>Candidatus Kentrum</taxon>
    </lineage>
</organism>
<gene>
    <name evidence="2" type="ORF">BECKFW1821B_GA0114236_10235</name>
</gene>
<accession>A0A450SNS1</accession>
<protein>
    <submittedName>
        <fullName evidence="2">Uncharacterized protein</fullName>
    </submittedName>
</protein>